<dbReference type="Gene3D" id="3.90.180.10">
    <property type="entry name" value="Medium-chain alcohol dehydrogenases, catalytic domain"/>
    <property type="match status" value="1"/>
</dbReference>
<keyword evidence="2" id="KW-0560">Oxidoreductase</keyword>
<dbReference type="Pfam" id="PF08240">
    <property type="entry name" value="ADH_N"/>
    <property type="match status" value="1"/>
</dbReference>
<dbReference type="HOGENOM" id="CLU_026673_16_5_1"/>
<dbReference type="Proteomes" id="UP000053789">
    <property type="component" value="Unassembled WGS sequence"/>
</dbReference>
<organism evidence="4 5">
    <name type="scientific">Cladophialophora bantiana (strain ATCC 10958 / CBS 173.52 / CDC B-1940 / NIH 8579)</name>
    <name type="common">Xylohypha bantiana</name>
    <dbReference type="NCBI Taxonomy" id="1442370"/>
    <lineage>
        <taxon>Eukaryota</taxon>
        <taxon>Fungi</taxon>
        <taxon>Dikarya</taxon>
        <taxon>Ascomycota</taxon>
        <taxon>Pezizomycotina</taxon>
        <taxon>Eurotiomycetes</taxon>
        <taxon>Chaetothyriomycetidae</taxon>
        <taxon>Chaetothyriales</taxon>
        <taxon>Herpotrichiellaceae</taxon>
        <taxon>Cladophialophora</taxon>
    </lineage>
</organism>
<evidence type="ECO:0000313" key="5">
    <source>
        <dbReference type="Proteomes" id="UP000053789"/>
    </source>
</evidence>
<evidence type="ECO:0000256" key="1">
    <source>
        <dbReference type="ARBA" id="ARBA00008072"/>
    </source>
</evidence>
<dbReference type="InterPro" id="IPR036291">
    <property type="entry name" value="NAD(P)-bd_dom_sf"/>
</dbReference>
<proteinExistence type="inferred from homology"/>
<reference evidence="4" key="1">
    <citation type="submission" date="2015-01" db="EMBL/GenBank/DDBJ databases">
        <title>The Genome Sequence of Cladophialophora bantiana CBS 173.52.</title>
        <authorList>
            <consortium name="The Broad Institute Genomics Platform"/>
            <person name="Cuomo C."/>
            <person name="de Hoog S."/>
            <person name="Gorbushina A."/>
            <person name="Stielow B."/>
            <person name="Teixiera M."/>
            <person name="Abouelleil A."/>
            <person name="Chapman S.B."/>
            <person name="Priest M."/>
            <person name="Young S.K."/>
            <person name="Wortman J."/>
            <person name="Nusbaum C."/>
            <person name="Birren B."/>
        </authorList>
    </citation>
    <scope>NUCLEOTIDE SEQUENCE [LARGE SCALE GENOMIC DNA]</scope>
    <source>
        <strain evidence="4">CBS 173.52</strain>
    </source>
</reference>
<name>A0A0D2H533_CLAB1</name>
<gene>
    <name evidence="4" type="ORF">Z519_10992</name>
</gene>
<protein>
    <recommendedName>
        <fullName evidence="3">Alcohol dehydrogenase-like N-terminal domain-containing protein</fullName>
    </recommendedName>
</protein>
<dbReference type="InterPro" id="IPR013154">
    <property type="entry name" value="ADH-like_N"/>
</dbReference>
<keyword evidence="5" id="KW-1185">Reference proteome</keyword>
<accession>A0A0D2H533</accession>
<dbReference type="PANTHER" id="PTHR45348:SF2">
    <property type="entry name" value="ZINC-TYPE ALCOHOL DEHYDROGENASE-LIKE PROTEIN C2E1P3.01"/>
    <property type="match status" value="1"/>
</dbReference>
<dbReference type="SUPFAM" id="SSF51735">
    <property type="entry name" value="NAD(P)-binding Rossmann-fold domains"/>
    <property type="match status" value="1"/>
</dbReference>
<evidence type="ECO:0000313" key="4">
    <source>
        <dbReference type="EMBL" id="KIW88423.1"/>
    </source>
</evidence>
<dbReference type="GeneID" id="27703920"/>
<dbReference type="PANTHER" id="PTHR45348">
    <property type="entry name" value="HYPOTHETICAL OXIDOREDUCTASE (EUROFUNG)"/>
    <property type="match status" value="1"/>
</dbReference>
<dbReference type="GO" id="GO:0016651">
    <property type="term" value="F:oxidoreductase activity, acting on NAD(P)H"/>
    <property type="evidence" value="ECO:0007669"/>
    <property type="project" value="InterPro"/>
</dbReference>
<dbReference type="EMBL" id="KN846999">
    <property type="protein sequence ID" value="KIW88423.1"/>
    <property type="molecule type" value="Genomic_DNA"/>
</dbReference>
<dbReference type="AlphaFoldDB" id="A0A0D2H533"/>
<evidence type="ECO:0000259" key="3">
    <source>
        <dbReference type="Pfam" id="PF08240"/>
    </source>
</evidence>
<dbReference type="CDD" id="cd08249">
    <property type="entry name" value="enoyl_reductase_like"/>
    <property type="match status" value="1"/>
</dbReference>
<dbReference type="RefSeq" id="XP_016615092.1">
    <property type="nucleotide sequence ID" value="XM_016768705.1"/>
</dbReference>
<dbReference type="Gene3D" id="3.40.50.720">
    <property type="entry name" value="NAD(P)-binding Rossmann-like Domain"/>
    <property type="match status" value="1"/>
</dbReference>
<dbReference type="InterPro" id="IPR011032">
    <property type="entry name" value="GroES-like_sf"/>
</dbReference>
<sequence>MRPSNLAAILPSPKASTLTISPAPYSPPSSGEVVIKAHAVAINPADWAIQRLGILVSEEDGYPCILGCDVAGEVVELPPGGQPDERIAGLKVGDRVIGQTGPLRLKDSKDLDLAADDLEQWRGKKVYAYSSFQTYVVLLSPFMAKIPEAMTYEDAVVLPLGMTTASSCLFPEVMLGLDMPPAKDKPEKRHKTLIVWGASSSVGSCGVQLAAQAGYAVVGICSRRNHELGKSLGAVQCFDQGDPSVVESVVSYLKSEGQEVVGAYDAISKPETLQPLCKILDRCGGRKFIASVFPGAEQYATHDVSIVTNLSTVSKFGAGLAPKVWDWLESALEDHRIQCMPPPEHMGEGLESIQDAMDKLAGGTVSGRKLVVTL</sequence>
<evidence type="ECO:0000256" key="2">
    <source>
        <dbReference type="ARBA" id="ARBA00023002"/>
    </source>
</evidence>
<dbReference type="InterPro" id="IPR047122">
    <property type="entry name" value="Trans-enoyl_RdTase-like"/>
</dbReference>
<feature type="domain" description="Alcohol dehydrogenase-like N-terminal" evidence="3">
    <location>
        <begin position="30"/>
        <end position="147"/>
    </location>
</feature>
<comment type="similarity">
    <text evidence="1">Belongs to the zinc-containing alcohol dehydrogenase family.</text>
</comment>
<dbReference type="SUPFAM" id="SSF50129">
    <property type="entry name" value="GroES-like"/>
    <property type="match status" value="1"/>
</dbReference>
<dbReference type="VEuPathDB" id="FungiDB:Z519_10992"/>
<dbReference type="OrthoDB" id="48317at2759"/>